<proteinExistence type="inferred from homology"/>
<dbReference type="STRING" id="1886670.PTI45_04363"/>
<feature type="domain" description="UspA" evidence="2">
    <location>
        <begin position="1"/>
        <end position="139"/>
    </location>
</feature>
<dbReference type="EMBL" id="MDER01000086">
    <property type="protein sequence ID" value="ODP26523.1"/>
    <property type="molecule type" value="Genomic_DNA"/>
</dbReference>
<dbReference type="Proteomes" id="UP000094578">
    <property type="component" value="Unassembled WGS sequence"/>
</dbReference>
<accession>A0A1E3KYP0</accession>
<comment type="caution">
    <text evidence="3">The sequence shown here is derived from an EMBL/GenBank/DDBJ whole genome shotgun (WGS) entry which is preliminary data.</text>
</comment>
<dbReference type="PANTHER" id="PTHR46268:SF6">
    <property type="entry name" value="UNIVERSAL STRESS PROTEIN UP12"/>
    <property type="match status" value="1"/>
</dbReference>
<dbReference type="InterPro" id="IPR014729">
    <property type="entry name" value="Rossmann-like_a/b/a_fold"/>
</dbReference>
<evidence type="ECO:0000256" key="1">
    <source>
        <dbReference type="ARBA" id="ARBA00008791"/>
    </source>
</evidence>
<dbReference type="PRINTS" id="PR01438">
    <property type="entry name" value="UNVRSLSTRESS"/>
</dbReference>
<dbReference type="PANTHER" id="PTHR46268">
    <property type="entry name" value="STRESS RESPONSE PROTEIN NHAX"/>
    <property type="match status" value="1"/>
</dbReference>
<protein>
    <submittedName>
        <fullName evidence="3">Stress response protein NhaX</fullName>
    </submittedName>
</protein>
<keyword evidence="4" id="KW-1185">Reference proteome</keyword>
<evidence type="ECO:0000259" key="2">
    <source>
        <dbReference type="Pfam" id="PF00582"/>
    </source>
</evidence>
<dbReference type="InterPro" id="IPR006015">
    <property type="entry name" value="Universal_stress_UspA"/>
</dbReference>
<gene>
    <name evidence="3" type="ORF">PTI45_04363</name>
</gene>
<sequence>MYQNILLAVDGSDNSLRATTEALKLMELQQYGEIEVVFVADFGKSRDEVLRYGDIDELELSRRQKLFPIEELLKQQQTTYTIKVLHGEPGQSLIRHANDHGFDLVVMGSRGLGSFKEMVLGSVSHKVARGVKCPVLIVK</sequence>
<evidence type="ECO:0000313" key="3">
    <source>
        <dbReference type="EMBL" id="ODP26523.1"/>
    </source>
</evidence>
<name>A0A1E3KYP0_9BACL</name>
<dbReference type="SUPFAM" id="SSF52402">
    <property type="entry name" value="Adenine nucleotide alpha hydrolases-like"/>
    <property type="match status" value="1"/>
</dbReference>
<dbReference type="Gene3D" id="3.40.50.620">
    <property type="entry name" value="HUPs"/>
    <property type="match status" value="1"/>
</dbReference>
<dbReference type="CDD" id="cd00293">
    <property type="entry name" value="USP-like"/>
    <property type="match status" value="1"/>
</dbReference>
<dbReference type="InterPro" id="IPR006016">
    <property type="entry name" value="UspA"/>
</dbReference>
<dbReference type="RefSeq" id="WP_069329663.1">
    <property type="nucleotide sequence ID" value="NZ_MDER01000086.1"/>
</dbReference>
<dbReference type="PATRIC" id="fig|1886670.3.peg.4394"/>
<evidence type="ECO:0000313" key="4">
    <source>
        <dbReference type="Proteomes" id="UP000094578"/>
    </source>
</evidence>
<reference evidence="3 4" key="1">
    <citation type="submission" date="2016-08" db="EMBL/GenBank/DDBJ databases">
        <title>Genome sequencing of Paenibacillus sp. TI45-13ar, isolated from Korean traditional nuruk.</title>
        <authorList>
            <person name="Kim S.-J."/>
        </authorList>
    </citation>
    <scope>NUCLEOTIDE SEQUENCE [LARGE SCALE GENOMIC DNA]</scope>
    <source>
        <strain evidence="3 4">TI45-13ar</strain>
    </source>
</reference>
<dbReference type="Pfam" id="PF00582">
    <property type="entry name" value="Usp"/>
    <property type="match status" value="1"/>
</dbReference>
<comment type="similarity">
    <text evidence="1">Belongs to the universal stress protein A family.</text>
</comment>
<dbReference type="AlphaFoldDB" id="A0A1E3KYP0"/>
<organism evidence="3 4">
    <name type="scientific">Paenibacillus nuruki</name>
    <dbReference type="NCBI Taxonomy" id="1886670"/>
    <lineage>
        <taxon>Bacteria</taxon>
        <taxon>Bacillati</taxon>
        <taxon>Bacillota</taxon>
        <taxon>Bacilli</taxon>
        <taxon>Bacillales</taxon>
        <taxon>Paenibacillaceae</taxon>
        <taxon>Paenibacillus</taxon>
    </lineage>
</organism>